<dbReference type="Pfam" id="PF00326">
    <property type="entry name" value="Peptidase_S9"/>
    <property type="match status" value="1"/>
</dbReference>
<dbReference type="GO" id="GO:0004252">
    <property type="term" value="F:serine-type endopeptidase activity"/>
    <property type="evidence" value="ECO:0007669"/>
    <property type="project" value="TreeGrafter"/>
</dbReference>
<dbReference type="SUPFAM" id="SSF53474">
    <property type="entry name" value="alpha/beta-Hydrolases"/>
    <property type="match status" value="1"/>
</dbReference>
<evidence type="ECO:0000256" key="1">
    <source>
        <dbReference type="ARBA" id="ARBA00022801"/>
    </source>
</evidence>
<protein>
    <submittedName>
        <fullName evidence="5">S9 family peptidase</fullName>
    </submittedName>
</protein>
<dbReference type="OrthoDB" id="128799at2"/>
<evidence type="ECO:0000256" key="2">
    <source>
        <dbReference type="SAM" id="MobiDB-lite"/>
    </source>
</evidence>
<dbReference type="Proteomes" id="UP000309848">
    <property type="component" value="Unassembled WGS sequence"/>
</dbReference>
<sequence length="654" mass="70979">MLRWRAGLLCAGALVVSAPAAVPAQSQGASPPPTSPGTQTNPTPFDVSVFAELPAMEGPEISPNGKFIAAKIAVAGTQYFAIVPLDGGKPKLIGLGENDLNKWSWVNDDWLVIGVGQLVPMEGDSWYVTRSLGVSAAGNKIVKLAANDAAQDADDIVWIATDGTPRVRMALQTSIYSDDPGFWPQVEEIDVSTGRRKPVLRGREGIWNWYADGSGAIRMGIGMSLDGRTQRAVYRESGEGSFKTIDKVKTHRDTLTVPAMFLKEPGKGLMIADDADGFSALYELDLSTLERGKQLFASKGFDIGGLLPDESGFGYVGVYVNEDKPGIRWTDPALVALQATIAGMIKGGEPRIVSLSRDRSVAVVHVGGANAPGAYFLYRTADQSMQRLVTNNDTIGMKRMNPVRTIRYRARDGLEIAAVLTLPAGKKSNLPLIVMPHGGPFARDTEEWDWWTQFLASRGYAVVQPNYRGSSGYGTPFTQKGQGQWGLAMQDDLNDVVPELAKLGIADPKRACMVGASYGGYAAMRAAQRDGKLYRCAVAFAGVSDLNRMLNQNRNFLGSDARRDWLKMQAPDLKAVSPLNYPGEFSIPLLLVHGKKDRVVPIVHSRAMASKLKGVGKDVVYIEQPEADHHFSRSEDRLEFLKALEAFLAKHNPA</sequence>
<dbReference type="SUPFAM" id="SSF82171">
    <property type="entry name" value="DPP6 N-terminal domain-like"/>
    <property type="match status" value="1"/>
</dbReference>
<dbReference type="Gene3D" id="3.40.50.1820">
    <property type="entry name" value="alpha/beta hydrolase"/>
    <property type="match status" value="1"/>
</dbReference>
<dbReference type="PANTHER" id="PTHR42776:SF27">
    <property type="entry name" value="DIPEPTIDYL PEPTIDASE FAMILY MEMBER 6"/>
    <property type="match status" value="1"/>
</dbReference>
<comment type="caution">
    <text evidence="5">The sequence shown here is derived from an EMBL/GenBank/DDBJ whole genome shotgun (WGS) entry which is preliminary data.</text>
</comment>
<gene>
    <name evidence="5" type="ORF">E5A74_04615</name>
</gene>
<dbReference type="PANTHER" id="PTHR42776">
    <property type="entry name" value="SERINE PEPTIDASE S9 FAMILY MEMBER"/>
    <property type="match status" value="1"/>
</dbReference>
<keyword evidence="1" id="KW-0378">Hydrolase</keyword>
<feature type="region of interest" description="Disordered" evidence="2">
    <location>
        <begin position="24"/>
        <end position="44"/>
    </location>
</feature>
<dbReference type="InterPro" id="IPR029058">
    <property type="entry name" value="AB_hydrolase_fold"/>
</dbReference>
<accession>A0A4S1WTK8</accession>
<proteinExistence type="predicted"/>
<keyword evidence="3" id="KW-0732">Signal</keyword>
<feature type="signal peptide" evidence="3">
    <location>
        <begin position="1"/>
        <end position="20"/>
    </location>
</feature>
<evidence type="ECO:0000259" key="4">
    <source>
        <dbReference type="Pfam" id="PF00326"/>
    </source>
</evidence>
<dbReference type="AlphaFoldDB" id="A0A4S1WTK8"/>
<feature type="chain" id="PRO_5020846194" evidence="3">
    <location>
        <begin position="21"/>
        <end position="654"/>
    </location>
</feature>
<organism evidence="5 6">
    <name type="scientific">Sphingomonas naasensis</name>
    <dbReference type="NCBI Taxonomy" id="1344951"/>
    <lineage>
        <taxon>Bacteria</taxon>
        <taxon>Pseudomonadati</taxon>
        <taxon>Pseudomonadota</taxon>
        <taxon>Alphaproteobacteria</taxon>
        <taxon>Sphingomonadales</taxon>
        <taxon>Sphingomonadaceae</taxon>
        <taxon>Sphingomonas</taxon>
    </lineage>
</organism>
<evidence type="ECO:0000313" key="6">
    <source>
        <dbReference type="Proteomes" id="UP000309848"/>
    </source>
</evidence>
<dbReference type="EMBL" id="SRXU01000001">
    <property type="protein sequence ID" value="TGX46433.1"/>
    <property type="molecule type" value="Genomic_DNA"/>
</dbReference>
<feature type="domain" description="Peptidase S9 prolyl oligopeptidase catalytic" evidence="4">
    <location>
        <begin position="449"/>
        <end position="651"/>
    </location>
</feature>
<reference evidence="5 6" key="1">
    <citation type="submission" date="2019-04" db="EMBL/GenBank/DDBJ databases">
        <title>Sphingomonas psychrotolerans sp. nov., isolated from soil in the Tianshan Mountains, Xinjiang, China.</title>
        <authorList>
            <person name="Luo Y."/>
            <person name="Sheng H."/>
        </authorList>
    </citation>
    <scope>NUCLEOTIDE SEQUENCE [LARGE SCALE GENOMIC DNA]</scope>
    <source>
        <strain evidence="5 6">KIS18-15</strain>
    </source>
</reference>
<dbReference type="RefSeq" id="WP_135983045.1">
    <property type="nucleotide sequence ID" value="NZ_JAASQM010000001.1"/>
</dbReference>
<dbReference type="GO" id="GO:0006508">
    <property type="term" value="P:proteolysis"/>
    <property type="evidence" value="ECO:0007669"/>
    <property type="project" value="InterPro"/>
</dbReference>
<keyword evidence="6" id="KW-1185">Reference proteome</keyword>
<evidence type="ECO:0000313" key="5">
    <source>
        <dbReference type="EMBL" id="TGX46433.1"/>
    </source>
</evidence>
<dbReference type="InterPro" id="IPR001375">
    <property type="entry name" value="Peptidase_S9_cat"/>
</dbReference>
<evidence type="ECO:0000256" key="3">
    <source>
        <dbReference type="SAM" id="SignalP"/>
    </source>
</evidence>
<name>A0A4S1WTK8_9SPHN</name>